<dbReference type="STRING" id="1071378.G0W3U6"/>
<dbReference type="Pfam" id="PF00551">
    <property type="entry name" value="Formyl_trans_N"/>
    <property type="match status" value="1"/>
</dbReference>
<dbReference type="GO" id="GO:0004479">
    <property type="term" value="F:methionyl-tRNA formyltransferase activity"/>
    <property type="evidence" value="ECO:0007669"/>
    <property type="project" value="EnsemblFungi"/>
</dbReference>
<reference evidence="2 3" key="1">
    <citation type="journal article" date="2011" name="Proc. Natl. Acad. Sci. U.S.A.">
        <title>Evolutionary erosion of yeast sex chromosomes by mating-type switching accidents.</title>
        <authorList>
            <person name="Gordon J.L."/>
            <person name="Armisen D."/>
            <person name="Proux-Wera E."/>
            <person name="Oheigeartaigh S.S."/>
            <person name="Byrne K.P."/>
            <person name="Wolfe K.H."/>
        </authorList>
    </citation>
    <scope>NUCLEOTIDE SEQUENCE [LARGE SCALE GENOMIC DNA]</scope>
    <source>
        <strain evidence="3">ATCC 10597 / BCRC 20456 / CBS 421 / NBRC 0211 / NRRL Y-12639</strain>
    </source>
</reference>
<dbReference type="eggNOG" id="KOG3082">
    <property type="taxonomic scope" value="Eukaryota"/>
</dbReference>
<dbReference type="Proteomes" id="UP000000689">
    <property type="component" value="Chromosome 1"/>
</dbReference>
<dbReference type="OMA" id="KEWWNGV"/>
<gene>
    <name evidence="2" type="primary">NDAI0A03270</name>
    <name evidence="2" type="ordered locus">NDAI_0A03270</name>
</gene>
<feature type="domain" description="Formyl transferase N-terminal" evidence="1">
    <location>
        <begin position="26"/>
        <end position="186"/>
    </location>
</feature>
<proteinExistence type="predicted"/>
<dbReference type="SUPFAM" id="SSF53328">
    <property type="entry name" value="Formyltransferase"/>
    <property type="match status" value="1"/>
</dbReference>
<dbReference type="GO" id="GO:0005739">
    <property type="term" value="C:mitochondrion"/>
    <property type="evidence" value="ECO:0007669"/>
    <property type="project" value="EnsemblFungi"/>
</dbReference>
<evidence type="ECO:0000313" key="3">
    <source>
        <dbReference type="Proteomes" id="UP000000689"/>
    </source>
</evidence>
<dbReference type="KEGG" id="ndi:NDAI_0A03270"/>
<dbReference type="HOGENOM" id="CLU_033347_0_1_1"/>
<dbReference type="GeneID" id="11493783"/>
<organism evidence="2 3">
    <name type="scientific">Naumovozyma dairenensis (strain ATCC 10597 / BCRC 20456 / CBS 421 / NBRC 0211 / NRRL Y-12639)</name>
    <name type="common">Saccharomyces dairenensis</name>
    <dbReference type="NCBI Taxonomy" id="1071378"/>
    <lineage>
        <taxon>Eukaryota</taxon>
        <taxon>Fungi</taxon>
        <taxon>Dikarya</taxon>
        <taxon>Ascomycota</taxon>
        <taxon>Saccharomycotina</taxon>
        <taxon>Saccharomycetes</taxon>
        <taxon>Saccharomycetales</taxon>
        <taxon>Saccharomycetaceae</taxon>
        <taxon>Naumovozyma</taxon>
    </lineage>
</organism>
<dbReference type="Gene3D" id="3.40.50.12230">
    <property type="match status" value="1"/>
</dbReference>
<sequence length="380" mass="43358">MLNIYKRLLIRWNSTLSRPISSPPLNVLFFGTDEFSNFTLKTLFSLKNKEPKLINSIQVVTKPSIWCGRRHSKLFIPPVTGLYNSLNDSTLPPIIPYDSNDVQPIKDLINKESINMIIATSFGYLIPAELIKMVPYSMNVHPSLLPQYKGSSPLQYTLLNRNLVTGITIQELDPFKFDAGKIIEQTPEISIESLNLNRPISSKPVEGGWKTLLLRDKLGEISQNLLKNVLIKKLYLPENIARNSTVNKKYERSMAPRLKKEMNRVIWGDDSIDDIVNKFDVLGPLFTFYQGKRVLLHDITIKKLEVNLSTTAQGQFWLDTKDQSVFVNVNDQDQKLLKIGLLQLEGYPVEPAQVFMKKLNKRTNNSRLPINPSNLVFTTT</sequence>
<accession>G0W3U6</accession>
<protein>
    <recommendedName>
        <fullName evidence="1">Formyl transferase N-terminal domain-containing protein</fullName>
    </recommendedName>
</protein>
<dbReference type="PANTHER" id="PTHR11138:SF5">
    <property type="entry name" value="METHIONYL-TRNA FORMYLTRANSFERASE, MITOCHONDRIAL"/>
    <property type="match status" value="1"/>
</dbReference>
<dbReference type="InterPro" id="IPR036477">
    <property type="entry name" value="Formyl_transf_N_sf"/>
</dbReference>
<dbReference type="PANTHER" id="PTHR11138">
    <property type="entry name" value="METHIONYL-TRNA FORMYLTRANSFERASE"/>
    <property type="match status" value="1"/>
</dbReference>
<evidence type="ECO:0000259" key="1">
    <source>
        <dbReference type="Pfam" id="PF00551"/>
    </source>
</evidence>
<evidence type="ECO:0000313" key="2">
    <source>
        <dbReference type="EMBL" id="CCD22484.1"/>
    </source>
</evidence>
<dbReference type="RefSeq" id="XP_003667727.1">
    <property type="nucleotide sequence ID" value="XM_003667679.1"/>
</dbReference>
<dbReference type="EMBL" id="HE580267">
    <property type="protein sequence ID" value="CCD22484.1"/>
    <property type="molecule type" value="Genomic_DNA"/>
</dbReference>
<keyword evidence="3" id="KW-1185">Reference proteome</keyword>
<dbReference type="AlphaFoldDB" id="G0W3U6"/>
<dbReference type="InterPro" id="IPR002376">
    <property type="entry name" value="Formyl_transf_N"/>
</dbReference>
<dbReference type="OrthoDB" id="10268103at2759"/>
<name>G0W3U6_NAUDC</name>